<dbReference type="GO" id="GO:0006203">
    <property type="term" value="P:dGTP catabolic process"/>
    <property type="evidence" value="ECO:0007669"/>
    <property type="project" value="TreeGrafter"/>
</dbReference>
<dbReference type="PANTHER" id="PTHR30522:SF0">
    <property type="entry name" value="NUCLEOSIDE TRIPHOSPHATE PYROPHOSPHOHYDROLASE"/>
    <property type="match status" value="1"/>
</dbReference>
<dbReference type="Gene3D" id="1.10.287.1080">
    <property type="entry name" value="MazG-like"/>
    <property type="match status" value="2"/>
</dbReference>
<dbReference type="InterPro" id="IPR004518">
    <property type="entry name" value="MazG-like_dom"/>
</dbReference>
<dbReference type="FunFam" id="1.10.287.1080:FF:000003">
    <property type="entry name" value="Nucleoside triphosphate pyrophosphohydrolase"/>
    <property type="match status" value="1"/>
</dbReference>
<dbReference type="InterPro" id="IPR035013">
    <property type="entry name" value="YabN_N"/>
</dbReference>
<dbReference type="RefSeq" id="WP_152945417.1">
    <property type="nucleotide sequence ID" value="NZ_WHYR01000008.1"/>
</dbReference>
<organism evidence="3 4">
    <name type="scientific">Desulfofundulus thermobenzoicus</name>
    <dbReference type="NCBI Taxonomy" id="29376"/>
    <lineage>
        <taxon>Bacteria</taxon>
        <taxon>Bacillati</taxon>
        <taxon>Bacillota</taxon>
        <taxon>Clostridia</taxon>
        <taxon>Eubacteriales</taxon>
        <taxon>Peptococcaceae</taxon>
        <taxon>Desulfofundulus</taxon>
    </lineage>
</organism>
<dbReference type="InterPro" id="IPR048015">
    <property type="entry name" value="NTP-PPase_MazG-like_N"/>
</dbReference>
<dbReference type="AlphaFoldDB" id="A0A6N7IQN4"/>
<comment type="caution">
    <text evidence="3">The sequence shown here is derived from an EMBL/GenBank/DDBJ whole genome shotgun (WGS) entry which is preliminary data.</text>
</comment>
<keyword evidence="4" id="KW-1185">Reference proteome</keyword>
<proteinExistence type="predicted"/>
<reference evidence="3 4" key="1">
    <citation type="submission" date="2019-10" db="EMBL/GenBank/DDBJ databases">
        <title>Comparative genomics of sulfur disproportionating microorganisms.</title>
        <authorList>
            <person name="Ward L.M."/>
            <person name="Bertran E."/>
            <person name="Johnston D."/>
        </authorList>
    </citation>
    <scope>NUCLEOTIDE SEQUENCE [LARGE SCALE GENOMIC DNA]</scope>
    <source>
        <strain evidence="3 4">DSM 14055</strain>
    </source>
</reference>
<sequence>MKADIIIAGLGPGHPGHIPLNVWEVLQGDRPLFLRTARHPVVPWLKERGITFESFDHFYEEGPDFQEIYRRMALTLMDAALQEPLVFAVPGHPLVAEEAVALVLARAPERGLEVQVLPAMSFLDVLCAALGLDPAAGLYMVDGLRLAEQEPVPAVGNVICQVYSRLVASDVKLSLMQFYPEDHPVMVVRAAGVPGQERIEKHPLYGLDRLDWVDHLTSLYLPPCPGRTGRCSYPLDALVEVLATLRGEGGCPWDREQTHRSLRPYLLEETYEVLEAIDQEDAYKLCEELGDLLLQIVFHAQLAREKASFTINDVIQGITEKMLRRHPHVFGDVRVKDSSEVVANWERIKAREKGHPAAGSILDGIPGHLPALMRAGAVQSRVAQVGFDWPDYRGALEKVGEELDEVRRALSTGSRKAVEREVGDLLFATVNLARLAGVEAEVALTDTINRFRRRFAYIEKRAQERGRDPAGFPLEQLDAWWEEAKKAESQEKKEE</sequence>
<dbReference type="EC" id="3.6.1.9" evidence="3"/>
<dbReference type="SUPFAM" id="SSF101386">
    <property type="entry name" value="all-alpha NTP pyrophosphatases"/>
    <property type="match status" value="2"/>
</dbReference>
<dbReference type="InterPro" id="IPR014777">
    <property type="entry name" value="4pyrrole_Mease_sub1"/>
</dbReference>
<dbReference type="GO" id="GO:0046061">
    <property type="term" value="P:dATP catabolic process"/>
    <property type="evidence" value="ECO:0007669"/>
    <property type="project" value="TreeGrafter"/>
</dbReference>
<dbReference type="GO" id="GO:0006950">
    <property type="term" value="P:response to stress"/>
    <property type="evidence" value="ECO:0007669"/>
    <property type="project" value="UniProtKB-ARBA"/>
</dbReference>
<dbReference type="InterPro" id="IPR000878">
    <property type="entry name" value="4pyrrol_Mease"/>
</dbReference>
<evidence type="ECO:0000259" key="2">
    <source>
        <dbReference type="Pfam" id="PF03819"/>
    </source>
</evidence>
<dbReference type="GO" id="GO:0047429">
    <property type="term" value="F:nucleoside triphosphate diphosphatase activity"/>
    <property type="evidence" value="ECO:0007669"/>
    <property type="project" value="UniProtKB-EC"/>
</dbReference>
<dbReference type="CDD" id="cd11723">
    <property type="entry name" value="YabN_N_like"/>
    <property type="match status" value="1"/>
</dbReference>
<dbReference type="GO" id="GO:0046047">
    <property type="term" value="P:TTP catabolic process"/>
    <property type="evidence" value="ECO:0007669"/>
    <property type="project" value="TreeGrafter"/>
</dbReference>
<evidence type="ECO:0000313" key="4">
    <source>
        <dbReference type="Proteomes" id="UP000441717"/>
    </source>
</evidence>
<feature type="domain" description="NTP pyrophosphohydrolase MazG-like" evidence="2">
    <location>
        <begin position="257"/>
        <end position="330"/>
    </location>
</feature>
<dbReference type="NCBIfam" id="TIGR00444">
    <property type="entry name" value="mazG"/>
    <property type="match status" value="1"/>
</dbReference>
<dbReference type="PANTHER" id="PTHR30522">
    <property type="entry name" value="NUCLEOSIDE TRIPHOSPHATE PYROPHOSPHOHYDROLASE"/>
    <property type="match status" value="1"/>
</dbReference>
<dbReference type="GO" id="GO:0046076">
    <property type="term" value="P:dTTP catabolic process"/>
    <property type="evidence" value="ECO:0007669"/>
    <property type="project" value="TreeGrafter"/>
</dbReference>
<gene>
    <name evidence="3" type="primary">mazG</name>
    <name evidence="3" type="ORF">GFC01_04255</name>
</gene>
<dbReference type="InterPro" id="IPR011551">
    <property type="entry name" value="NTP_PyrPHydrolase_MazG"/>
</dbReference>
<dbReference type="Pfam" id="PF03819">
    <property type="entry name" value="MazG"/>
    <property type="match status" value="2"/>
</dbReference>
<dbReference type="GO" id="GO:0046081">
    <property type="term" value="P:dUTP catabolic process"/>
    <property type="evidence" value="ECO:0007669"/>
    <property type="project" value="TreeGrafter"/>
</dbReference>
<dbReference type="NCBIfam" id="NF007113">
    <property type="entry name" value="PRK09562.1"/>
    <property type="match status" value="1"/>
</dbReference>
<evidence type="ECO:0000313" key="3">
    <source>
        <dbReference type="EMBL" id="MQL51488.1"/>
    </source>
</evidence>
<dbReference type="InterPro" id="IPR048011">
    <property type="entry name" value="NTP-PPase_MazG-like_C"/>
</dbReference>
<feature type="domain" description="NTP pyrophosphohydrolase MazG-like" evidence="2">
    <location>
        <begin position="398"/>
        <end position="451"/>
    </location>
</feature>
<dbReference type="InterPro" id="IPR035996">
    <property type="entry name" value="4pyrrol_Methylase_sf"/>
</dbReference>
<dbReference type="OrthoDB" id="9808939at2"/>
<accession>A0A6N7IQN4</accession>
<dbReference type="Proteomes" id="UP000441717">
    <property type="component" value="Unassembled WGS sequence"/>
</dbReference>
<dbReference type="CDD" id="cd11529">
    <property type="entry name" value="NTP-PPase_MazG_Cterm"/>
    <property type="match status" value="1"/>
</dbReference>
<dbReference type="FunFam" id="1.10.287.1080:FF:000001">
    <property type="entry name" value="Nucleoside triphosphate pyrophosphohydrolase"/>
    <property type="match status" value="1"/>
</dbReference>
<protein>
    <submittedName>
        <fullName evidence="3">Nucleoside triphosphate pyrophosphohydrolase</fullName>
        <ecNumber evidence="3">3.6.1.9</ecNumber>
    </submittedName>
</protein>
<dbReference type="Gene3D" id="3.40.1010.10">
    <property type="entry name" value="Cobalt-precorrin-4 Transmethylase, Domain 1"/>
    <property type="match status" value="1"/>
</dbReference>
<dbReference type="CDD" id="cd11528">
    <property type="entry name" value="NTP-PPase_MazG_Nterm"/>
    <property type="match status" value="1"/>
</dbReference>
<dbReference type="GO" id="GO:0046052">
    <property type="term" value="P:UTP catabolic process"/>
    <property type="evidence" value="ECO:0007669"/>
    <property type="project" value="TreeGrafter"/>
</dbReference>
<dbReference type="GO" id="GO:0008168">
    <property type="term" value="F:methyltransferase activity"/>
    <property type="evidence" value="ECO:0007669"/>
    <property type="project" value="InterPro"/>
</dbReference>
<feature type="domain" description="Tetrapyrrole methylase" evidence="1">
    <location>
        <begin position="5"/>
        <end position="205"/>
    </location>
</feature>
<dbReference type="EMBL" id="WHYR01000008">
    <property type="protein sequence ID" value="MQL51488.1"/>
    <property type="molecule type" value="Genomic_DNA"/>
</dbReference>
<dbReference type="InterPro" id="IPR024180">
    <property type="entry name" value="Tetrapyrrole_Mease/MazG_pred"/>
</dbReference>
<evidence type="ECO:0000259" key="1">
    <source>
        <dbReference type="Pfam" id="PF00590"/>
    </source>
</evidence>
<dbReference type="PIRSF" id="PIRSF002845">
    <property type="entry name" value="Ttrprl_mtas_MazG"/>
    <property type="match status" value="1"/>
</dbReference>
<name>A0A6N7IQN4_9FIRM</name>
<dbReference type="SUPFAM" id="SSF53790">
    <property type="entry name" value="Tetrapyrrole methylase"/>
    <property type="match status" value="1"/>
</dbReference>
<keyword evidence="3" id="KW-0378">Hydrolase</keyword>
<dbReference type="Pfam" id="PF00590">
    <property type="entry name" value="TP_methylase"/>
    <property type="match status" value="1"/>
</dbReference>